<comment type="subcellular location">
    <subcellularLocation>
        <location evidence="1">Endomembrane system</location>
        <topology evidence="1">Multi-pass membrane protein</topology>
    </subcellularLocation>
</comment>
<protein>
    <submittedName>
        <fullName evidence="8">Isoprenylcysteine carboxylmethyltransferase family protein</fullName>
    </submittedName>
</protein>
<comment type="similarity">
    <text evidence="2">Belongs to the nurim family.</text>
</comment>
<reference evidence="8" key="1">
    <citation type="submission" date="2022-07" db="EMBL/GenBank/DDBJ databases">
        <title>Marinobacter iranensis a new bacterium isolate from a hipersaline lake in Iran.</title>
        <authorList>
            <person name="Mohammad A.M.A."/>
            <person name="Cristina S.-P."/>
            <person name="Antonio V."/>
        </authorList>
    </citation>
    <scope>NUCLEOTIDE SEQUENCE</scope>
    <source>
        <strain evidence="8">71-i</strain>
    </source>
</reference>
<dbReference type="InterPro" id="IPR033580">
    <property type="entry name" value="Nurim-like"/>
</dbReference>
<keyword evidence="5 7" id="KW-0472">Membrane</keyword>
<evidence type="ECO:0000256" key="5">
    <source>
        <dbReference type="ARBA" id="ARBA00023136"/>
    </source>
</evidence>
<feature type="transmembrane region" description="Helical" evidence="7">
    <location>
        <begin position="100"/>
        <end position="120"/>
    </location>
</feature>
<comment type="caution">
    <text evidence="8">The sequence shown here is derived from an EMBL/GenBank/DDBJ whole genome shotgun (WGS) entry which is preliminary data.</text>
</comment>
<accession>A0ABT5YBB1</accession>
<dbReference type="EMBL" id="JANCMW010000007">
    <property type="protein sequence ID" value="MDF0750974.1"/>
    <property type="molecule type" value="Genomic_DNA"/>
</dbReference>
<sequence length="273" mass="30649">MSQSVQQSSTQSRVLVLLYSISAYLAFLAVFMFFIGWSVGIILPWTIDGPALWFQTPTPFAAVAVNTGLIVLFGLQHSIMARQSFKSMLTRVVPQAAERATFVWISNLMLAMIIVCWQPLPGAIWHAEGMLYAIVLAVNLAGWLILVSSTFMVDHFDFIGLRQAWNNLRRRTPEPPAFVTAFAYRFVRHPMMTGLIIGLWVVPIMSWGHLVLSVALSAYILVGTRFEEQDLIKTFGEQYRQYRARVPMLFPRPGSSVSATSKQTGITGTQTQR</sequence>
<evidence type="ECO:0000313" key="9">
    <source>
        <dbReference type="Proteomes" id="UP001143391"/>
    </source>
</evidence>
<dbReference type="PANTHER" id="PTHR31040">
    <property type="entry name" value="NURIM"/>
    <property type="match status" value="1"/>
</dbReference>
<dbReference type="Pfam" id="PF04191">
    <property type="entry name" value="PEMT"/>
    <property type="match status" value="1"/>
</dbReference>
<evidence type="ECO:0000313" key="8">
    <source>
        <dbReference type="EMBL" id="MDF0750974.1"/>
    </source>
</evidence>
<feature type="transmembrane region" description="Helical" evidence="7">
    <location>
        <begin position="195"/>
        <end position="222"/>
    </location>
</feature>
<dbReference type="InterPro" id="IPR007318">
    <property type="entry name" value="Phopholipid_MeTrfase"/>
</dbReference>
<organism evidence="8 9">
    <name type="scientific">Marinobacter iranensis</name>
    <dbReference type="NCBI Taxonomy" id="2962607"/>
    <lineage>
        <taxon>Bacteria</taxon>
        <taxon>Pseudomonadati</taxon>
        <taxon>Pseudomonadota</taxon>
        <taxon>Gammaproteobacteria</taxon>
        <taxon>Pseudomonadales</taxon>
        <taxon>Marinobacteraceae</taxon>
        <taxon>Marinobacter</taxon>
    </lineage>
</organism>
<evidence type="ECO:0000256" key="7">
    <source>
        <dbReference type="SAM" id="Phobius"/>
    </source>
</evidence>
<keyword evidence="4 7" id="KW-1133">Transmembrane helix</keyword>
<evidence type="ECO:0000256" key="6">
    <source>
        <dbReference type="SAM" id="MobiDB-lite"/>
    </source>
</evidence>
<dbReference type="Gene3D" id="1.20.120.1630">
    <property type="match status" value="1"/>
</dbReference>
<dbReference type="Proteomes" id="UP001143391">
    <property type="component" value="Unassembled WGS sequence"/>
</dbReference>
<feature type="transmembrane region" description="Helical" evidence="7">
    <location>
        <begin position="132"/>
        <end position="153"/>
    </location>
</feature>
<keyword evidence="9" id="KW-1185">Reference proteome</keyword>
<evidence type="ECO:0000256" key="1">
    <source>
        <dbReference type="ARBA" id="ARBA00004127"/>
    </source>
</evidence>
<name>A0ABT5YBB1_9GAMM</name>
<dbReference type="RefSeq" id="WP_275706855.1">
    <property type="nucleotide sequence ID" value="NZ_JANCMW010000007.1"/>
</dbReference>
<evidence type="ECO:0000256" key="4">
    <source>
        <dbReference type="ARBA" id="ARBA00022989"/>
    </source>
</evidence>
<dbReference type="PANTHER" id="PTHR31040:SF1">
    <property type="entry name" value="NURIM"/>
    <property type="match status" value="1"/>
</dbReference>
<evidence type="ECO:0000256" key="2">
    <source>
        <dbReference type="ARBA" id="ARBA00010631"/>
    </source>
</evidence>
<proteinExistence type="inferred from homology"/>
<feature type="transmembrane region" description="Helical" evidence="7">
    <location>
        <begin position="21"/>
        <end position="47"/>
    </location>
</feature>
<evidence type="ECO:0000256" key="3">
    <source>
        <dbReference type="ARBA" id="ARBA00022692"/>
    </source>
</evidence>
<keyword evidence="3 7" id="KW-0812">Transmembrane</keyword>
<gene>
    <name evidence="8" type="ORF">NLU14_12140</name>
</gene>
<feature type="compositionally biased region" description="Polar residues" evidence="6">
    <location>
        <begin position="255"/>
        <end position="273"/>
    </location>
</feature>
<feature type="transmembrane region" description="Helical" evidence="7">
    <location>
        <begin position="59"/>
        <end position="79"/>
    </location>
</feature>
<feature type="region of interest" description="Disordered" evidence="6">
    <location>
        <begin position="253"/>
        <end position="273"/>
    </location>
</feature>